<protein>
    <submittedName>
        <fullName evidence="2">Uncharacterized protein</fullName>
    </submittedName>
</protein>
<feature type="region of interest" description="Disordered" evidence="1">
    <location>
        <begin position="1"/>
        <end position="108"/>
    </location>
</feature>
<accession>A0A9P9ALT6</accession>
<dbReference type="OrthoDB" id="4837859at2759"/>
<feature type="compositionally biased region" description="Basic and acidic residues" evidence="1">
    <location>
        <begin position="27"/>
        <end position="49"/>
    </location>
</feature>
<dbReference type="AlphaFoldDB" id="A0A9P9ALT6"/>
<evidence type="ECO:0000256" key="1">
    <source>
        <dbReference type="SAM" id="MobiDB-lite"/>
    </source>
</evidence>
<dbReference type="Proteomes" id="UP000777438">
    <property type="component" value="Unassembled WGS sequence"/>
</dbReference>
<comment type="caution">
    <text evidence="2">The sequence shown here is derived from an EMBL/GenBank/DDBJ whole genome shotgun (WGS) entry which is preliminary data.</text>
</comment>
<sequence length="108" mass="11652">MGNQTSSEDRPQKNLLERMRDKKRSKPLSDEDILKATGKTRDELKDWADKTPGVGKNQLAGKINAGETSGLGGMAAAEGYGGWGPGAEPNDRNRGLKFPPGREDAVKE</sequence>
<organism evidence="2 3">
    <name type="scientific">Thelonectria olida</name>
    <dbReference type="NCBI Taxonomy" id="1576542"/>
    <lineage>
        <taxon>Eukaryota</taxon>
        <taxon>Fungi</taxon>
        <taxon>Dikarya</taxon>
        <taxon>Ascomycota</taxon>
        <taxon>Pezizomycotina</taxon>
        <taxon>Sordariomycetes</taxon>
        <taxon>Hypocreomycetidae</taxon>
        <taxon>Hypocreales</taxon>
        <taxon>Nectriaceae</taxon>
        <taxon>Thelonectria</taxon>
    </lineage>
</organism>
<keyword evidence="3" id="KW-1185">Reference proteome</keyword>
<dbReference type="EMBL" id="JAGPYM010000011">
    <property type="protein sequence ID" value="KAH6889342.1"/>
    <property type="molecule type" value="Genomic_DNA"/>
</dbReference>
<reference evidence="2 3" key="1">
    <citation type="journal article" date="2021" name="Nat. Commun.">
        <title>Genetic determinants of endophytism in the Arabidopsis root mycobiome.</title>
        <authorList>
            <person name="Mesny F."/>
            <person name="Miyauchi S."/>
            <person name="Thiergart T."/>
            <person name="Pickel B."/>
            <person name="Atanasova L."/>
            <person name="Karlsson M."/>
            <person name="Huettel B."/>
            <person name="Barry K.W."/>
            <person name="Haridas S."/>
            <person name="Chen C."/>
            <person name="Bauer D."/>
            <person name="Andreopoulos W."/>
            <person name="Pangilinan J."/>
            <person name="LaButti K."/>
            <person name="Riley R."/>
            <person name="Lipzen A."/>
            <person name="Clum A."/>
            <person name="Drula E."/>
            <person name="Henrissat B."/>
            <person name="Kohler A."/>
            <person name="Grigoriev I.V."/>
            <person name="Martin F.M."/>
            <person name="Hacquard S."/>
        </authorList>
    </citation>
    <scope>NUCLEOTIDE SEQUENCE [LARGE SCALE GENOMIC DNA]</scope>
    <source>
        <strain evidence="2 3">MPI-CAGE-CH-0241</strain>
    </source>
</reference>
<gene>
    <name evidence="2" type="ORF">B0T10DRAFT_561808</name>
</gene>
<proteinExistence type="predicted"/>
<feature type="compositionally biased region" description="Gly residues" evidence="1">
    <location>
        <begin position="69"/>
        <end position="85"/>
    </location>
</feature>
<name>A0A9P9ALT6_9HYPO</name>
<evidence type="ECO:0000313" key="2">
    <source>
        <dbReference type="EMBL" id="KAH6889342.1"/>
    </source>
</evidence>
<evidence type="ECO:0000313" key="3">
    <source>
        <dbReference type="Proteomes" id="UP000777438"/>
    </source>
</evidence>
<feature type="compositionally biased region" description="Basic and acidic residues" evidence="1">
    <location>
        <begin position="89"/>
        <end position="108"/>
    </location>
</feature>
<feature type="compositionally biased region" description="Basic and acidic residues" evidence="1">
    <location>
        <begin position="7"/>
        <end position="20"/>
    </location>
</feature>